<dbReference type="CDD" id="cd03254">
    <property type="entry name" value="ABCC_Glucan_exporter_like"/>
    <property type="match status" value="1"/>
</dbReference>
<feature type="transmembrane region" description="Helical" evidence="11">
    <location>
        <begin position="12"/>
        <end position="45"/>
    </location>
</feature>
<evidence type="ECO:0000259" key="13">
    <source>
        <dbReference type="PROSITE" id="PS50929"/>
    </source>
</evidence>
<dbReference type="PROSITE" id="PS00211">
    <property type="entry name" value="ABC_TRANSPORTER_1"/>
    <property type="match status" value="1"/>
</dbReference>
<dbReference type="InterPro" id="IPR039421">
    <property type="entry name" value="Type_1_exporter"/>
</dbReference>
<evidence type="ECO:0000256" key="10">
    <source>
        <dbReference type="ARBA" id="ARBA00071747"/>
    </source>
</evidence>
<evidence type="ECO:0000256" key="9">
    <source>
        <dbReference type="ARBA" id="ARBA00061644"/>
    </source>
</evidence>
<dbReference type="GO" id="GO:0140359">
    <property type="term" value="F:ABC-type transporter activity"/>
    <property type="evidence" value="ECO:0007669"/>
    <property type="project" value="InterPro"/>
</dbReference>
<feature type="domain" description="ABC transporter" evidence="12">
    <location>
        <begin position="255"/>
        <end position="489"/>
    </location>
</feature>
<evidence type="ECO:0000256" key="3">
    <source>
        <dbReference type="ARBA" id="ARBA00022692"/>
    </source>
</evidence>
<keyword evidence="6 11" id="KW-1133">Transmembrane helix</keyword>
<feature type="domain" description="ABC transmembrane type-1" evidence="13">
    <location>
        <begin position="1"/>
        <end position="185"/>
    </location>
</feature>
<comment type="subcellular location">
    <subcellularLocation>
        <location evidence="1">Cell membrane</location>
        <topology evidence="1">Multi-pass membrane protein</topology>
    </subcellularLocation>
</comment>
<evidence type="ECO:0000256" key="1">
    <source>
        <dbReference type="ARBA" id="ARBA00004651"/>
    </source>
</evidence>
<dbReference type="Gene3D" id="3.40.50.300">
    <property type="entry name" value="P-loop containing nucleotide triphosphate hydrolases"/>
    <property type="match status" value="1"/>
</dbReference>
<dbReference type="InterPro" id="IPR017871">
    <property type="entry name" value="ABC_transporter-like_CS"/>
</dbReference>
<dbReference type="AlphaFoldDB" id="A0A9D1ZAM8"/>
<dbReference type="GO" id="GO:0016887">
    <property type="term" value="F:ATP hydrolysis activity"/>
    <property type="evidence" value="ECO:0007669"/>
    <property type="project" value="InterPro"/>
</dbReference>
<dbReference type="SUPFAM" id="SSF90123">
    <property type="entry name" value="ABC transporter transmembrane region"/>
    <property type="match status" value="1"/>
</dbReference>
<evidence type="ECO:0000256" key="8">
    <source>
        <dbReference type="ARBA" id="ARBA00055053"/>
    </source>
</evidence>
<feature type="non-terminal residue" evidence="14">
    <location>
        <position position="1"/>
    </location>
</feature>
<keyword evidence="5 14" id="KW-0067">ATP-binding</keyword>
<dbReference type="InterPro" id="IPR036640">
    <property type="entry name" value="ABC1_TM_sf"/>
</dbReference>
<evidence type="ECO:0000256" key="5">
    <source>
        <dbReference type="ARBA" id="ARBA00022840"/>
    </source>
</evidence>
<evidence type="ECO:0000256" key="7">
    <source>
        <dbReference type="ARBA" id="ARBA00023136"/>
    </source>
</evidence>
<evidence type="ECO:0000259" key="12">
    <source>
        <dbReference type="PROSITE" id="PS50893"/>
    </source>
</evidence>
<sequence>LRQMIGQSLPNITLTFVTCCSVVAVMVYYSVWMCLVIVVGVLFMAYMTKQLGGRSARNFVAQQKEIGIVEGHVEEVMNGQRVVKVFCHEEAAQEDFDVRNRRLFEASRAANMYTNTLGPILMNLGNLIYVIVALVGGVFIECGVPNLSISGLPFSIAVTVPFLNMTKQFAGQIGQISQQINSVVMGLAGAERIFELMDEPVEHDEGYVELVACTIDRDGNVRECDRRSDDWAGQWAWRHPHGNGSLTYTPLAGDVRLFDVDFAYRPGHTVLHDVSVWAKPGQKVAFVGATGAGKTTITNLINRFYDIADGKIRYDGININKIKKPDLRRSLGVVLQDVNLFTGTVMDNIRFGRLDASDEECMAAARLVGADGFIKRLPEGYNTMLTDNGSNLSQGQRQLLSIARCAVADPPVMILDEATSSIDTHTEEIVQRGMDALMTGRTMFVIAHRLSTVRNSDAIIVLDHGRIIERGTHDELIAKRGTYYQLYTGAFELE</sequence>
<dbReference type="PANTHER" id="PTHR24221:SF499">
    <property type="entry name" value="FATTY ACID ABC TRANSPORTER ATP-BINDING_PERMEASE PROTEIN"/>
    <property type="match status" value="1"/>
</dbReference>
<dbReference type="Pfam" id="PF00005">
    <property type="entry name" value="ABC_tran"/>
    <property type="match status" value="1"/>
</dbReference>
<feature type="transmembrane region" description="Helical" evidence="11">
    <location>
        <begin position="120"/>
        <end position="140"/>
    </location>
</feature>
<dbReference type="GO" id="GO:0005886">
    <property type="term" value="C:plasma membrane"/>
    <property type="evidence" value="ECO:0007669"/>
    <property type="project" value="UniProtKB-SubCell"/>
</dbReference>
<dbReference type="Gene3D" id="1.20.1560.10">
    <property type="entry name" value="ABC transporter type 1, transmembrane domain"/>
    <property type="match status" value="1"/>
</dbReference>
<evidence type="ECO:0000256" key="11">
    <source>
        <dbReference type="SAM" id="Phobius"/>
    </source>
</evidence>
<protein>
    <recommendedName>
        <fullName evidence="10">Fatty acid ABC transporter ATP-binding/permease protein</fullName>
    </recommendedName>
</protein>
<dbReference type="PANTHER" id="PTHR24221">
    <property type="entry name" value="ATP-BINDING CASSETTE SUB-FAMILY B"/>
    <property type="match status" value="1"/>
</dbReference>
<dbReference type="GO" id="GO:0005524">
    <property type="term" value="F:ATP binding"/>
    <property type="evidence" value="ECO:0007669"/>
    <property type="project" value="UniProtKB-KW"/>
</dbReference>
<keyword evidence="4" id="KW-0547">Nucleotide-binding</keyword>
<evidence type="ECO:0000256" key="4">
    <source>
        <dbReference type="ARBA" id="ARBA00022741"/>
    </source>
</evidence>
<dbReference type="InterPro" id="IPR003439">
    <property type="entry name" value="ABC_transporter-like_ATP-bd"/>
</dbReference>
<dbReference type="SUPFAM" id="SSF52540">
    <property type="entry name" value="P-loop containing nucleoside triphosphate hydrolases"/>
    <property type="match status" value="1"/>
</dbReference>
<dbReference type="EMBL" id="DXCP01000016">
    <property type="protein sequence ID" value="HIY79308.1"/>
    <property type="molecule type" value="Genomic_DNA"/>
</dbReference>
<comment type="similarity">
    <text evidence="9">Belongs to the ABC transporter superfamily. Lipid exporter (TC 3.A.1.106) family.</text>
</comment>
<keyword evidence="3 11" id="KW-0812">Transmembrane</keyword>
<dbReference type="PROSITE" id="PS50893">
    <property type="entry name" value="ABC_TRANSPORTER_2"/>
    <property type="match status" value="1"/>
</dbReference>
<proteinExistence type="inferred from homology"/>
<dbReference type="SMART" id="SM00382">
    <property type="entry name" value="AAA"/>
    <property type="match status" value="1"/>
</dbReference>
<reference evidence="14" key="1">
    <citation type="journal article" date="2021" name="PeerJ">
        <title>Extensive microbial diversity within the chicken gut microbiome revealed by metagenomics and culture.</title>
        <authorList>
            <person name="Gilroy R."/>
            <person name="Ravi A."/>
            <person name="Getino M."/>
            <person name="Pursley I."/>
            <person name="Horton D.L."/>
            <person name="Alikhan N.F."/>
            <person name="Baker D."/>
            <person name="Gharbi K."/>
            <person name="Hall N."/>
            <person name="Watson M."/>
            <person name="Adriaenssens E.M."/>
            <person name="Foster-Nyarko E."/>
            <person name="Jarju S."/>
            <person name="Secka A."/>
            <person name="Antonio M."/>
            <person name="Oren A."/>
            <person name="Chaudhuri R.R."/>
            <person name="La Ragione R."/>
            <person name="Hildebrand F."/>
            <person name="Pallen M.J."/>
        </authorList>
    </citation>
    <scope>NUCLEOTIDE SEQUENCE</scope>
    <source>
        <strain evidence="14">ChiHjej10B9-743</strain>
    </source>
</reference>
<dbReference type="Proteomes" id="UP000824133">
    <property type="component" value="Unassembled WGS sequence"/>
</dbReference>
<dbReference type="Pfam" id="PF00664">
    <property type="entry name" value="ABC_membrane"/>
    <property type="match status" value="1"/>
</dbReference>
<evidence type="ECO:0000256" key="6">
    <source>
        <dbReference type="ARBA" id="ARBA00022989"/>
    </source>
</evidence>
<name>A0A9D1ZAM8_9ACTN</name>
<comment type="function">
    <text evidence="8">ABC transporter involved in fatty acid import. Transmembrane domains (TMD) form a pore in the membrane and the ATP-binding domain (NBD) is responsible for energy generation.</text>
</comment>
<evidence type="ECO:0000313" key="15">
    <source>
        <dbReference type="Proteomes" id="UP000824133"/>
    </source>
</evidence>
<dbReference type="FunFam" id="3.40.50.300:FF:000287">
    <property type="entry name" value="Multidrug ABC transporter ATP-binding protein"/>
    <property type="match status" value="1"/>
</dbReference>
<evidence type="ECO:0000313" key="14">
    <source>
        <dbReference type="EMBL" id="HIY79308.1"/>
    </source>
</evidence>
<comment type="caution">
    <text evidence="14">The sequence shown here is derived from an EMBL/GenBank/DDBJ whole genome shotgun (WGS) entry which is preliminary data.</text>
</comment>
<dbReference type="InterPro" id="IPR003593">
    <property type="entry name" value="AAA+_ATPase"/>
</dbReference>
<gene>
    <name evidence="14" type="ORF">IAA42_02600</name>
</gene>
<reference evidence="14" key="2">
    <citation type="submission" date="2021-04" db="EMBL/GenBank/DDBJ databases">
        <authorList>
            <person name="Gilroy R."/>
        </authorList>
    </citation>
    <scope>NUCLEOTIDE SEQUENCE</scope>
    <source>
        <strain evidence="14">ChiHjej10B9-743</strain>
    </source>
</reference>
<evidence type="ECO:0000256" key="2">
    <source>
        <dbReference type="ARBA" id="ARBA00022448"/>
    </source>
</evidence>
<keyword evidence="2" id="KW-0813">Transport</keyword>
<dbReference type="InterPro" id="IPR011527">
    <property type="entry name" value="ABC1_TM_dom"/>
</dbReference>
<keyword evidence="7 11" id="KW-0472">Membrane</keyword>
<dbReference type="InterPro" id="IPR027417">
    <property type="entry name" value="P-loop_NTPase"/>
</dbReference>
<dbReference type="CDD" id="cd18547">
    <property type="entry name" value="ABC_6TM_Tm288_like"/>
    <property type="match status" value="1"/>
</dbReference>
<accession>A0A9D1ZAM8</accession>
<dbReference type="PROSITE" id="PS50929">
    <property type="entry name" value="ABC_TM1F"/>
    <property type="match status" value="1"/>
</dbReference>
<organism evidence="14 15">
    <name type="scientific">Candidatus Olsenella excrementavium</name>
    <dbReference type="NCBI Taxonomy" id="2838709"/>
    <lineage>
        <taxon>Bacteria</taxon>
        <taxon>Bacillati</taxon>
        <taxon>Actinomycetota</taxon>
        <taxon>Coriobacteriia</taxon>
        <taxon>Coriobacteriales</taxon>
        <taxon>Atopobiaceae</taxon>
        <taxon>Olsenella</taxon>
    </lineage>
</organism>